<dbReference type="Proteomes" id="UP000255024">
    <property type="component" value="Unassembled WGS sequence"/>
</dbReference>
<dbReference type="PANTHER" id="PTHR34220">
    <property type="entry name" value="SENSOR HISTIDINE KINASE YPDA"/>
    <property type="match status" value="1"/>
</dbReference>
<keyword evidence="1" id="KW-0472">Membrane</keyword>
<feature type="transmembrane region" description="Helical" evidence="1">
    <location>
        <begin position="53"/>
        <end position="73"/>
    </location>
</feature>
<accession>A0A378RI22</accession>
<protein>
    <submittedName>
        <fullName evidence="3">Inner membrane protein ypdA</fullName>
    </submittedName>
</protein>
<dbReference type="InterPro" id="IPR010559">
    <property type="entry name" value="Sig_transdc_His_kin_internal"/>
</dbReference>
<feature type="domain" description="Signal transduction histidine kinase internal region" evidence="2">
    <location>
        <begin position="186"/>
        <end position="264"/>
    </location>
</feature>
<evidence type="ECO:0000313" key="4">
    <source>
        <dbReference type="Proteomes" id="UP000255024"/>
    </source>
</evidence>
<organism evidence="3 4">
    <name type="scientific">Myroides odoratus</name>
    <name type="common">Flavobacterium odoratum</name>
    <dbReference type="NCBI Taxonomy" id="256"/>
    <lineage>
        <taxon>Bacteria</taxon>
        <taxon>Pseudomonadati</taxon>
        <taxon>Bacteroidota</taxon>
        <taxon>Flavobacteriia</taxon>
        <taxon>Flavobacteriales</taxon>
        <taxon>Flavobacteriaceae</taxon>
        <taxon>Myroides</taxon>
    </lineage>
</organism>
<feature type="transmembrane region" description="Helical" evidence="1">
    <location>
        <begin position="21"/>
        <end position="41"/>
    </location>
</feature>
<dbReference type="EMBL" id="UGQL01000001">
    <property type="protein sequence ID" value="STZ26652.1"/>
    <property type="molecule type" value="Genomic_DNA"/>
</dbReference>
<proteinExistence type="predicted"/>
<evidence type="ECO:0000313" key="3">
    <source>
        <dbReference type="EMBL" id="STZ26652.1"/>
    </source>
</evidence>
<evidence type="ECO:0000259" key="2">
    <source>
        <dbReference type="Pfam" id="PF06580"/>
    </source>
</evidence>
<keyword evidence="1" id="KW-1133">Transmembrane helix</keyword>
<dbReference type="Pfam" id="PF06580">
    <property type="entry name" value="His_kinase"/>
    <property type="match status" value="1"/>
</dbReference>
<keyword evidence="4" id="KW-1185">Reference proteome</keyword>
<evidence type="ECO:0000256" key="1">
    <source>
        <dbReference type="SAM" id="Phobius"/>
    </source>
</evidence>
<dbReference type="GO" id="GO:0016020">
    <property type="term" value="C:membrane"/>
    <property type="evidence" value="ECO:0007669"/>
    <property type="project" value="InterPro"/>
</dbReference>
<dbReference type="GO" id="GO:0000155">
    <property type="term" value="F:phosphorelay sensor kinase activity"/>
    <property type="evidence" value="ECO:0007669"/>
    <property type="project" value="InterPro"/>
</dbReference>
<sequence length="376" mass="43718">MERKVEKNNIDQSLFTKHYRLVVIPAVFVLYLFSHFLLNPYDPEWYNSIDTDSFWQSGIMILVYCTLISEISLRLSHALNKVLPWTKYASWRVVVQLLLLILLIFLVYCILNIAYLVWIPYEPGEILDLEAKIDIWQSLLISINTGIFISVIHTGYFLIKNWKNSMMDAAELKLKAEQLERIASQAELETLKMQLDPHFLFNNFSTLSELVIEDQQVAVKFIDHLALVYRYMLSNVRKNSISLKEEISFVESYFYLIKERMGRKVELIIDIPENVQNTQAVAPIALQLLVENAVKHNTASKEHPLVIHIEVVNQYVVVRNNLQKLVVELPSSKVGLDNIVDRYRLLSQLDVEITSTTEEFIVKLPLLAVRERSYTN</sequence>
<name>A0A378RI22_MYROD</name>
<dbReference type="AlphaFoldDB" id="A0A378RI22"/>
<dbReference type="PANTHER" id="PTHR34220:SF7">
    <property type="entry name" value="SENSOR HISTIDINE KINASE YPDA"/>
    <property type="match status" value="1"/>
</dbReference>
<dbReference type="RefSeq" id="WP_115089761.1">
    <property type="nucleotide sequence ID" value="NZ_CP068107.1"/>
</dbReference>
<gene>
    <name evidence="3" type="primary">ypdA_1</name>
    <name evidence="3" type="ORF">NCTC11179_00174</name>
</gene>
<reference evidence="3 4" key="1">
    <citation type="submission" date="2018-06" db="EMBL/GenBank/DDBJ databases">
        <authorList>
            <consortium name="Pathogen Informatics"/>
            <person name="Doyle S."/>
        </authorList>
    </citation>
    <scope>NUCLEOTIDE SEQUENCE [LARGE SCALE GENOMIC DNA]</scope>
    <source>
        <strain evidence="3 4">NCTC11179</strain>
    </source>
</reference>
<keyword evidence="1" id="KW-0812">Transmembrane</keyword>
<dbReference type="InterPro" id="IPR050640">
    <property type="entry name" value="Bact_2-comp_sensor_kinase"/>
</dbReference>
<feature type="transmembrane region" description="Helical" evidence="1">
    <location>
        <begin position="139"/>
        <end position="159"/>
    </location>
</feature>
<feature type="transmembrane region" description="Helical" evidence="1">
    <location>
        <begin position="94"/>
        <end position="119"/>
    </location>
</feature>